<keyword evidence="4" id="KW-1185">Reference proteome</keyword>
<evidence type="ECO:0000256" key="1">
    <source>
        <dbReference type="SAM" id="Coils"/>
    </source>
</evidence>
<reference evidence="3 4" key="1">
    <citation type="submission" date="2020-07" db="EMBL/GenBank/DDBJ databases">
        <title>Complete genome and description of Selenomonas timonensis sp. nov., a new bacterium isolated from a gingivitis subject.</title>
        <authorList>
            <person name="Antezack A."/>
        </authorList>
    </citation>
    <scope>NUCLEOTIDE SEQUENCE [LARGE SCALE GENOMIC DNA]</scope>
    <source>
        <strain evidence="3 4">Marseille-Q3039</strain>
    </source>
</reference>
<dbReference type="Proteomes" id="UP000515480">
    <property type="component" value="Chromosome"/>
</dbReference>
<dbReference type="RefSeq" id="WP_185981179.1">
    <property type="nucleotide sequence ID" value="NZ_CP060204.1"/>
</dbReference>
<sequence length="532" mass="57733">MERTVGNVKEGFQLVVKADGSYLTVYPATKDNPAIDLETLKQRLKEARIADYDELQVARLVRAANGFEVKLDMASADDGENEVIPFTIEIARDAMSAAVRFDEKRGNLAPDVSDVLDALAAKKVTYGIDRDAIGRGVARLTPFMAARGTAPEAGVDARIEKKFDMGAKGRPAERAYDRVDYKDMNIFIRAQIGDVLAVRIPETSGVAGTNVFGEEVPAKPGKPAVLPQGKNTKIVNEHELVALIDGQIVDDGKKIGVDPHLVIDTSVDVGTGNVDFAGSVEIKGDVESGFVVKASGDVEIRGMIGGAQVEGRNVIVHGGIRGMNIGKIYAAEDISISFVENANIVAGRDIFVNDVVLHSEMRAGHHVRVEGRRGIITGGKVGAGESIRAKVMGNNFYVQTSLDVGIDPNLKHQHDTLLKECQAAVKRLTEIRLSLDTLKKQPLTSLSERRREQLVEMTHAQFPLANEIKKMQEKLAQMEEELEQMKRGSVAASDTIYPGVNVTISGVKKSVEEELHHARLQMLDGQIAIGVF</sequence>
<evidence type="ECO:0000313" key="4">
    <source>
        <dbReference type="Proteomes" id="UP000515480"/>
    </source>
</evidence>
<dbReference type="PANTHER" id="PTHR38032:SF1">
    <property type="entry name" value="RNA-BINDING PROTEIN KHPB N-TERMINAL DOMAIN-CONTAINING PROTEIN"/>
    <property type="match status" value="1"/>
</dbReference>
<name>A0A7G7VMN9_9FIRM</name>
<feature type="domain" description="Flagellar Assembly Protein A N-terminal region" evidence="2">
    <location>
        <begin position="86"/>
        <end position="250"/>
    </location>
</feature>
<gene>
    <name evidence="3" type="ORF">H1B31_05545</name>
</gene>
<dbReference type="InterPro" id="IPR005646">
    <property type="entry name" value="FapA"/>
</dbReference>
<dbReference type="KEGG" id="stim:H1B31_05545"/>
<evidence type="ECO:0000259" key="2">
    <source>
        <dbReference type="Pfam" id="PF20250"/>
    </source>
</evidence>
<accession>A0A7G7VMN9</accession>
<dbReference type="Pfam" id="PF03961">
    <property type="entry name" value="FapA"/>
    <property type="match status" value="1"/>
</dbReference>
<dbReference type="AlphaFoldDB" id="A0A7G7VMN9"/>
<dbReference type="InterPro" id="IPR046865">
    <property type="entry name" value="FapA_b_solenoid"/>
</dbReference>
<organism evidence="3 4">
    <name type="scientific">Selenomonas timonae</name>
    <dbReference type="NCBI Taxonomy" id="2754044"/>
    <lineage>
        <taxon>Bacteria</taxon>
        <taxon>Bacillati</taxon>
        <taxon>Bacillota</taxon>
        <taxon>Negativicutes</taxon>
        <taxon>Selenomonadales</taxon>
        <taxon>Selenomonadaceae</taxon>
        <taxon>Selenomonas</taxon>
    </lineage>
</organism>
<dbReference type="Pfam" id="PF20250">
    <property type="entry name" value="FapA_N"/>
    <property type="match status" value="1"/>
</dbReference>
<keyword evidence="1" id="KW-0175">Coiled coil</keyword>
<feature type="coiled-coil region" evidence="1">
    <location>
        <begin position="464"/>
        <end position="495"/>
    </location>
</feature>
<dbReference type="EMBL" id="CP060204">
    <property type="protein sequence ID" value="QNH55382.1"/>
    <property type="molecule type" value="Genomic_DNA"/>
</dbReference>
<dbReference type="InterPro" id="IPR046866">
    <property type="entry name" value="FapA_N"/>
</dbReference>
<protein>
    <submittedName>
        <fullName evidence="3">DUF342 domain-containing protein</fullName>
    </submittedName>
</protein>
<evidence type="ECO:0000313" key="3">
    <source>
        <dbReference type="EMBL" id="QNH55382.1"/>
    </source>
</evidence>
<proteinExistence type="predicted"/>
<dbReference type="PANTHER" id="PTHR38032">
    <property type="entry name" value="POLYMERASE-RELATED"/>
    <property type="match status" value="1"/>
</dbReference>